<evidence type="ECO:0000259" key="7">
    <source>
        <dbReference type="PROSITE" id="PS51847"/>
    </source>
</evidence>
<dbReference type="InterPro" id="IPR019411">
    <property type="entry name" value="MMM1_dom"/>
</dbReference>
<dbReference type="EMBL" id="BSXU01007536">
    <property type="protein sequence ID" value="GMG56399.1"/>
    <property type="molecule type" value="Genomic_DNA"/>
</dbReference>
<feature type="region of interest" description="Disordered" evidence="6">
    <location>
        <begin position="101"/>
        <end position="120"/>
    </location>
</feature>
<feature type="compositionally biased region" description="Low complexity" evidence="6">
    <location>
        <begin position="101"/>
        <end position="114"/>
    </location>
</feature>
<keyword evidence="3" id="KW-0445">Lipid transport</keyword>
<reference evidence="8" key="1">
    <citation type="submission" date="2023-04" db="EMBL/GenBank/DDBJ databases">
        <title>Ambrosiozyma monospora NBRC 1965.</title>
        <authorList>
            <person name="Ichikawa N."/>
            <person name="Sato H."/>
            <person name="Tonouchi N."/>
        </authorList>
    </citation>
    <scope>NUCLEOTIDE SEQUENCE</scope>
    <source>
        <strain evidence="8">NBRC 1965</strain>
    </source>
</reference>
<keyword evidence="9" id="KW-1185">Reference proteome</keyword>
<evidence type="ECO:0000256" key="5">
    <source>
        <dbReference type="ARBA" id="ARBA00023136"/>
    </source>
</evidence>
<evidence type="ECO:0000256" key="1">
    <source>
        <dbReference type="ARBA" id="ARBA00004370"/>
    </source>
</evidence>
<name>A0A9W6Z8H8_AMBMO</name>
<proteinExistence type="predicted"/>
<gene>
    <name evidence="8" type="ORF">Amon01_000846600</name>
</gene>
<comment type="subcellular location">
    <subcellularLocation>
        <location evidence="1">Membrane</location>
    </subcellularLocation>
</comment>
<protein>
    <submittedName>
        <fullName evidence="8">Unnamed protein product</fullName>
    </submittedName>
</protein>
<feature type="domain" description="SMP-LTD" evidence="7">
    <location>
        <begin position="1"/>
        <end position="93"/>
    </location>
</feature>
<keyword evidence="4" id="KW-0446">Lipid-binding</keyword>
<dbReference type="GO" id="GO:0016020">
    <property type="term" value="C:membrane"/>
    <property type="evidence" value="ECO:0007669"/>
    <property type="project" value="UniProtKB-SubCell"/>
</dbReference>
<dbReference type="GO" id="GO:0008289">
    <property type="term" value="F:lipid binding"/>
    <property type="evidence" value="ECO:0007669"/>
    <property type="project" value="UniProtKB-KW"/>
</dbReference>
<dbReference type="OrthoDB" id="5599157at2759"/>
<dbReference type="InterPro" id="IPR031468">
    <property type="entry name" value="SMP_LBD"/>
</dbReference>
<evidence type="ECO:0000313" key="9">
    <source>
        <dbReference type="Proteomes" id="UP001165063"/>
    </source>
</evidence>
<dbReference type="AlphaFoldDB" id="A0A9W6Z8H8"/>
<evidence type="ECO:0000256" key="2">
    <source>
        <dbReference type="ARBA" id="ARBA00022448"/>
    </source>
</evidence>
<dbReference type="Pfam" id="PF10296">
    <property type="entry name" value="MMM1"/>
    <property type="match status" value="1"/>
</dbReference>
<evidence type="ECO:0000313" key="8">
    <source>
        <dbReference type="EMBL" id="GMG56399.1"/>
    </source>
</evidence>
<keyword evidence="5" id="KW-0472">Membrane</keyword>
<accession>A0A9W6Z8H8</accession>
<organism evidence="8 9">
    <name type="scientific">Ambrosiozyma monospora</name>
    <name type="common">Yeast</name>
    <name type="synonym">Endomycopsis monosporus</name>
    <dbReference type="NCBI Taxonomy" id="43982"/>
    <lineage>
        <taxon>Eukaryota</taxon>
        <taxon>Fungi</taxon>
        <taxon>Dikarya</taxon>
        <taxon>Ascomycota</taxon>
        <taxon>Saccharomycotina</taxon>
        <taxon>Pichiomycetes</taxon>
        <taxon>Pichiales</taxon>
        <taxon>Pichiaceae</taxon>
        <taxon>Ambrosiozyma</taxon>
    </lineage>
</organism>
<sequence length="120" mass="13710">MSFINKSDELVQQHYAKKNRKDAEKKTDEKDSSIALMISFSPEFRLEFDIKSLIGSRAKLENIPRLKSIIENVLRNWFVERCIEPSFQLINLPVLWSSKKNSVTTNSTAGSGSATEEEDN</sequence>
<dbReference type="Proteomes" id="UP001165063">
    <property type="component" value="Unassembled WGS sequence"/>
</dbReference>
<evidence type="ECO:0000256" key="6">
    <source>
        <dbReference type="SAM" id="MobiDB-lite"/>
    </source>
</evidence>
<dbReference type="GO" id="GO:0006869">
    <property type="term" value="P:lipid transport"/>
    <property type="evidence" value="ECO:0007669"/>
    <property type="project" value="UniProtKB-KW"/>
</dbReference>
<evidence type="ECO:0000256" key="4">
    <source>
        <dbReference type="ARBA" id="ARBA00023121"/>
    </source>
</evidence>
<evidence type="ECO:0000256" key="3">
    <source>
        <dbReference type="ARBA" id="ARBA00023055"/>
    </source>
</evidence>
<comment type="caution">
    <text evidence="8">The sequence shown here is derived from an EMBL/GenBank/DDBJ whole genome shotgun (WGS) entry which is preliminary data.</text>
</comment>
<dbReference type="PROSITE" id="PS51847">
    <property type="entry name" value="SMP"/>
    <property type="match status" value="1"/>
</dbReference>
<keyword evidence="2" id="KW-0813">Transport</keyword>